<dbReference type="GO" id="GO:0009307">
    <property type="term" value="P:DNA restriction-modification system"/>
    <property type="evidence" value="ECO:0007669"/>
    <property type="project" value="InterPro"/>
</dbReference>
<dbReference type="GO" id="GO:0009036">
    <property type="term" value="F:type II site-specific deoxyribonuclease activity"/>
    <property type="evidence" value="ECO:0007669"/>
    <property type="project" value="InterPro"/>
</dbReference>
<keyword evidence="1" id="KW-0255">Endonuclease</keyword>
<comment type="caution">
    <text evidence="1">The sequence shown here is derived from an EMBL/GenBank/DDBJ whole genome shotgun (WGS) entry which is preliminary data.</text>
</comment>
<reference evidence="1 2" key="1">
    <citation type="journal article" date="2016" name="Nat. Microbiol.">
        <title>Genomic inference of the metabolism of cosmopolitan subsurface Archaea, Hadesarchaea.</title>
        <authorList>
            <person name="Baker B.J."/>
            <person name="Saw J.H."/>
            <person name="Lind A.E."/>
            <person name="Lazar C.S."/>
            <person name="Hinrichs K.-U."/>
            <person name="Teske A.P."/>
            <person name="Ettema T.J."/>
        </authorList>
    </citation>
    <scope>NUCLEOTIDE SEQUENCE [LARGE SCALE GENOMIC DNA]</scope>
</reference>
<dbReference type="Proteomes" id="UP000074294">
    <property type="component" value="Unassembled WGS sequence"/>
</dbReference>
<dbReference type="AlphaFoldDB" id="A0A147JV57"/>
<accession>A0A147JV57</accession>
<dbReference type="InterPro" id="IPR019068">
    <property type="entry name" value="Restrct_endonuc_II_MjaI"/>
</dbReference>
<evidence type="ECO:0000313" key="1">
    <source>
        <dbReference type="EMBL" id="KUO40389.1"/>
    </source>
</evidence>
<protein>
    <submittedName>
        <fullName evidence="1">Restriction endonuclease</fullName>
    </submittedName>
</protein>
<proteinExistence type="predicted"/>
<dbReference type="EMBL" id="LQMQ01000042">
    <property type="protein sequence ID" value="KUO40389.1"/>
    <property type="molecule type" value="Genomic_DNA"/>
</dbReference>
<keyword evidence="1" id="KW-0378">Hydrolase</keyword>
<evidence type="ECO:0000313" key="2">
    <source>
        <dbReference type="Proteomes" id="UP000074294"/>
    </source>
</evidence>
<name>A0A147JV57_HADYE</name>
<dbReference type="Pfam" id="PF09568">
    <property type="entry name" value="RE_MjaI"/>
    <property type="match status" value="1"/>
</dbReference>
<organism evidence="1 2">
    <name type="scientific">Hadarchaeum yellowstonense</name>
    <dbReference type="NCBI Taxonomy" id="1776334"/>
    <lineage>
        <taxon>Archaea</taxon>
        <taxon>Methanobacteriati</taxon>
        <taxon>Candidatus Hadarchaeota</taxon>
        <taxon>Candidatus Hadarchaeia</taxon>
        <taxon>Candidatus Hadarchaeales</taxon>
        <taxon>Candidatus Hadarchaeaceae</taxon>
        <taxon>Candidatus Hadarchaeum</taxon>
    </lineage>
</organism>
<gene>
    <name evidence="1" type="ORF">APZ16_05965</name>
</gene>
<keyword evidence="1" id="KW-0540">Nuclease</keyword>
<dbReference type="GO" id="GO:0003677">
    <property type="term" value="F:DNA binding"/>
    <property type="evidence" value="ECO:0007669"/>
    <property type="project" value="InterPro"/>
</dbReference>
<sequence>MNNIIKITEEELTDLLVGRKLSLPKYVSPLLNLANRFAKGTVPAVVGQMTELVKPFKTYEEWKEWYLKEKPDAINNAVKKISNMLGNFKEAMNKIDEKTIRAWVEDLVLVKTFVGIRFQEAILKRVAHMLGKKYRLATPEEEAKGIDGFIEDVSISIKPYTYKIEAKRLQEKIKGCIIYYEKIEDGIKIDISELLSKFG</sequence>